<protein>
    <submittedName>
        <fullName evidence="1">DUF4844 domain-containing protein</fullName>
    </submittedName>
</protein>
<reference evidence="1 2" key="1">
    <citation type="submission" date="2023-05" db="EMBL/GenBank/DDBJ databases">
        <title>Novel species of genus Flectobacillus isolated from stream in China.</title>
        <authorList>
            <person name="Lu H."/>
        </authorList>
    </citation>
    <scope>NUCLEOTIDE SEQUENCE [LARGE SCALE GENOMIC DNA]</scope>
    <source>
        <strain evidence="1 2">KCTC 42575</strain>
    </source>
</reference>
<keyword evidence="2" id="KW-1185">Reference proteome</keyword>
<dbReference type="InterPro" id="IPR032301">
    <property type="entry name" value="DUF4844"/>
</dbReference>
<organism evidence="1 2">
    <name type="scientific">Flectobacillus roseus</name>
    <dbReference type="NCBI Taxonomy" id="502259"/>
    <lineage>
        <taxon>Bacteria</taxon>
        <taxon>Pseudomonadati</taxon>
        <taxon>Bacteroidota</taxon>
        <taxon>Cytophagia</taxon>
        <taxon>Cytophagales</taxon>
        <taxon>Flectobacillaceae</taxon>
        <taxon>Flectobacillus</taxon>
    </lineage>
</organism>
<accession>A0ABT6Y3Q1</accession>
<dbReference type="RefSeq" id="WP_283343423.1">
    <property type="nucleotide sequence ID" value="NZ_JASHIF010000002.1"/>
</dbReference>
<gene>
    <name evidence="1" type="ORF">QM524_03005</name>
</gene>
<proteinExistence type="predicted"/>
<evidence type="ECO:0000313" key="2">
    <source>
        <dbReference type="Proteomes" id="UP001236507"/>
    </source>
</evidence>
<dbReference type="InterPro" id="IPR038360">
    <property type="entry name" value="DUF4844_sf"/>
</dbReference>
<evidence type="ECO:0000313" key="1">
    <source>
        <dbReference type="EMBL" id="MDI9858171.1"/>
    </source>
</evidence>
<dbReference type="Gene3D" id="1.20.1480.40">
    <property type="entry name" value="Uncharacterised protein PF16133, DUF4844"/>
    <property type="match status" value="1"/>
</dbReference>
<dbReference type="Proteomes" id="UP001236507">
    <property type="component" value="Unassembled WGS sequence"/>
</dbReference>
<name>A0ABT6Y3Q1_9BACT</name>
<sequence length="219" mass="25316">MPSKEQIIEKLGEFIQMDKFSEEAWNQRGLLPSSDEMSQELSAFFNDTSQKLIENIDKNSDSKTLLKTLNSQLSTLEKDDFDTEEKEFISDLLYDLASLVEVDINEDLNQWLYGFTLDTISYFQEMFESQKKVEIIEQVCTGCSSMIEFIIKDIDDHAVQTNWLVVECVTCSELNLIPTGKNIRLQNYGTYLVKEQLDGKDYNQNSALDYLAHLKQNRS</sequence>
<comment type="caution">
    <text evidence="1">The sequence shown here is derived from an EMBL/GenBank/DDBJ whole genome shotgun (WGS) entry which is preliminary data.</text>
</comment>
<dbReference type="EMBL" id="JASHIF010000002">
    <property type="protein sequence ID" value="MDI9858171.1"/>
    <property type="molecule type" value="Genomic_DNA"/>
</dbReference>
<dbReference type="Pfam" id="PF16133">
    <property type="entry name" value="DUF4844"/>
    <property type="match status" value="1"/>
</dbReference>